<evidence type="ECO:0000256" key="6">
    <source>
        <dbReference type="PROSITE-ProRule" id="PRU00283"/>
    </source>
</evidence>
<evidence type="ECO:0000256" key="7">
    <source>
        <dbReference type="RuleBase" id="RU000394"/>
    </source>
</evidence>
<dbReference type="GO" id="GO:0007052">
    <property type="term" value="P:mitotic spindle organization"/>
    <property type="evidence" value="ECO:0007669"/>
    <property type="project" value="TreeGrafter"/>
</dbReference>
<dbReference type="GO" id="GO:0008017">
    <property type="term" value="F:microtubule binding"/>
    <property type="evidence" value="ECO:0007669"/>
    <property type="project" value="InterPro"/>
</dbReference>
<dbReference type="Gene3D" id="3.40.850.10">
    <property type="entry name" value="Kinesin motor domain"/>
    <property type="match status" value="1"/>
</dbReference>
<feature type="binding site" evidence="6">
    <location>
        <begin position="104"/>
        <end position="111"/>
    </location>
    <ligand>
        <name>ATP</name>
        <dbReference type="ChEBI" id="CHEBI:30616"/>
    </ligand>
</feature>
<evidence type="ECO:0000313" key="11">
    <source>
        <dbReference type="EMBL" id="EST47893.1"/>
    </source>
</evidence>
<evidence type="ECO:0000256" key="1">
    <source>
        <dbReference type="ARBA" id="ARBA00004496"/>
    </source>
</evidence>
<dbReference type="InterPro" id="IPR036961">
    <property type="entry name" value="Kinesin_motor_dom_sf"/>
</dbReference>
<dbReference type="EMBL" id="KI546021">
    <property type="protein sequence ID" value="EST47893.1"/>
    <property type="molecule type" value="Genomic_DNA"/>
</dbReference>
<dbReference type="Proteomes" id="UP000018208">
    <property type="component" value="Unassembled WGS sequence"/>
</dbReference>
<feature type="region of interest" description="Disordered" evidence="9">
    <location>
        <begin position="39"/>
        <end position="58"/>
    </location>
</feature>
<dbReference type="PROSITE" id="PS50067">
    <property type="entry name" value="KINESIN_MOTOR_2"/>
    <property type="match status" value="1"/>
</dbReference>
<dbReference type="GO" id="GO:0005524">
    <property type="term" value="F:ATP binding"/>
    <property type="evidence" value="ECO:0007669"/>
    <property type="project" value="UniProtKB-UniRule"/>
</dbReference>
<proteinExistence type="inferred from homology"/>
<evidence type="ECO:0000256" key="3">
    <source>
        <dbReference type="ARBA" id="ARBA00022741"/>
    </source>
</evidence>
<comment type="similarity">
    <text evidence="6 7">Belongs to the TRAFAC class myosin-kinesin ATPase superfamily. Kinesin family.</text>
</comment>
<evidence type="ECO:0000313" key="12">
    <source>
        <dbReference type="EMBL" id="KAH0575203.1"/>
    </source>
</evidence>
<feature type="domain" description="Kinesin motor" evidence="10">
    <location>
        <begin position="4"/>
        <end position="341"/>
    </location>
</feature>
<keyword evidence="2" id="KW-0963">Cytoplasm</keyword>
<keyword evidence="7" id="KW-0493">Microtubule</keyword>
<dbReference type="GO" id="GO:0005874">
    <property type="term" value="C:microtubule"/>
    <property type="evidence" value="ECO:0007669"/>
    <property type="project" value="UniProtKB-KW"/>
</dbReference>
<dbReference type="InterPro" id="IPR001752">
    <property type="entry name" value="Kinesin_motor_dom"/>
</dbReference>
<comment type="subcellular location">
    <subcellularLocation>
        <location evidence="1">Cytoplasm</location>
    </subcellularLocation>
</comment>
<reference evidence="11 12" key="1">
    <citation type="journal article" date="2014" name="PLoS Genet.">
        <title>The Genome of Spironucleus salmonicida Highlights a Fish Pathogen Adapted to Fluctuating Environments.</title>
        <authorList>
            <person name="Xu F."/>
            <person name="Jerlstrom-Hultqvist J."/>
            <person name="Einarsson E."/>
            <person name="Astvaldsson A."/>
            <person name="Svard S.G."/>
            <person name="Andersson J.O."/>
        </authorList>
    </citation>
    <scope>NUCLEOTIDE SEQUENCE</scope>
    <source>
        <strain evidence="12">ATCC 50377</strain>
    </source>
</reference>
<dbReference type="PANTHER" id="PTHR47969">
    <property type="entry name" value="CHROMOSOME-ASSOCIATED KINESIN KIF4A-RELATED"/>
    <property type="match status" value="1"/>
</dbReference>
<dbReference type="GO" id="GO:0051231">
    <property type="term" value="P:spindle elongation"/>
    <property type="evidence" value="ECO:0007669"/>
    <property type="project" value="TreeGrafter"/>
</dbReference>
<evidence type="ECO:0000256" key="2">
    <source>
        <dbReference type="ARBA" id="ARBA00022490"/>
    </source>
</evidence>
<gene>
    <name evidence="11" type="ORF">SS50377_11995</name>
    <name evidence="12" type="ORF">SS50377_22830</name>
</gene>
<feature type="compositionally biased region" description="Basic and acidic residues" evidence="9">
    <location>
        <begin position="43"/>
        <end position="56"/>
    </location>
</feature>
<accession>V6LUF5</accession>
<dbReference type="AlphaFoldDB" id="V6LUF5"/>
<dbReference type="GO" id="GO:0005737">
    <property type="term" value="C:cytoplasm"/>
    <property type="evidence" value="ECO:0007669"/>
    <property type="project" value="UniProtKB-SubCell"/>
</dbReference>
<reference evidence="12" key="2">
    <citation type="submission" date="2020-12" db="EMBL/GenBank/DDBJ databases">
        <title>New Spironucleus salmonicida genome in near-complete chromosomes.</title>
        <authorList>
            <person name="Xu F."/>
            <person name="Kurt Z."/>
            <person name="Jimenez-Gonzalez A."/>
            <person name="Astvaldsson A."/>
            <person name="Andersson J.O."/>
            <person name="Svard S.G."/>
        </authorList>
    </citation>
    <scope>NUCLEOTIDE SEQUENCE</scope>
    <source>
        <strain evidence="12">ATCC 50377</strain>
    </source>
</reference>
<name>V6LUF5_9EUKA</name>
<dbReference type="InterPro" id="IPR027417">
    <property type="entry name" value="P-loop_NTPase"/>
</dbReference>
<dbReference type="GO" id="GO:0003777">
    <property type="term" value="F:microtubule motor activity"/>
    <property type="evidence" value="ECO:0007669"/>
    <property type="project" value="InterPro"/>
</dbReference>
<keyword evidence="13" id="KW-1185">Reference proteome</keyword>
<evidence type="ECO:0000313" key="13">
    <source>
        <dbReference type="Proteomes" id="UP000018208"/>
    </source>
</evidence>
<evidence type="ECO:0000256" key="9">
    <source>
        <dbReference type="SAM" id="MobiDB-lite"/>
    </source>
</evidence>
<dbReference type="SMART" id="SM00129">
    <property type="entry name" value="KISc"/>
    <property type="match status" value="1"/>
</dbReference>
<dbReference type="EMBL" id="AUWU02000003">
    <property type="protein sequence ID" value="KAH0575203.1"/>
    <property type="molecule type" value="Genomic_DNA"/>
</dbReference>
<dbReference type="FunFam" id="3.40.850.10:FF:000082">
    <property type="entry name" value="OSM3-like kinesin"/>
    <property type="match status" value="1"/>
</dbReference>
<keyword evidence="6 7" id="KW-0505">Motor protein</keyword>
<evidence type="ECO:0000259" key="10">
    <source>
        <dbReference type="PROSITE" id="PS50067"/>
    </source>
</evidence>
<evidence type="ECO:0000256" key="4">
    <source>
        <dbReference type="ARBA" id="ARBA00022840"/>
    </source>
</evidence>
<evidence type="ECO:0000256" key="8">
    <source>
        <dbReference type="SAM" id="Coils"/>
    </source>
</evidence>
<keyword evidence="3 6" id="KW-0547">Nucleotide-binding</keyword>
<dbReference type="PANTHER" id="PTHR47969:SF15">
    <property type="entry name" value="CHROMOSOME-ASSOCIATED KINESIN KIF4A-RELATED"/>
    <property type="match status" value="1"/>
</dbReference>
<dbReference type="PRINTS" id="PR00380">
    <property type="entry name" value="KINESINHEAVY"/>
</dbReference>
<dbReference type="GO" id="GO:0005875">
    <property type="term" value="C:microtubule associated complex"/>
    <property type="evidence" value="ECO:0007669"/>
    <property type="project" value="TreeGrafter"/>
</dbReference>
<keyword evidence="4 6" id="KW-0067">ATP-binding</keyword>
<sequence>MSDTVKVIIRCRPFNQKEANEGAHNVVFSNKELCTVTVNPPDYDPKNPGNDKDAKSMGKKVPRTFTFDGVFGIESKNIDIFLESFRPVIHSLMEGFNACIFAYGQTGSGKTYTMAGDKNQPGCTPNSFQFLFDQIAKNTAVEYLVTGSYIEIYNEHVMDLITPGGNLPLREHPEKGIFIAGLTEHTVQTDEQLLELMDKGFSNRSVAATKMNATSSRSHSIFMVKLECAETIQNKETIRVGRLNLVDLAGSERQGKTGAEGQRLSEANAINLSLTTLGIVIQKLVDGSNHIPYRDSVLTRLLQNSLGGNSKTLMVAAVNPASTNYDETMSTLRYADQAKKIKNKPKVNEDPKDAQIREMRDRIKKLEDQLQNAMQNGGNVLILQQIQQKILQIQPDEQLEEIEEIEEYSDPQQAEQMRILRENQKILSAKMLEQEQSTSAAKLTIQDMKNTLKTLKNEVISGKQLIDQNRERERALREARIKLAERLEREGNLRKELDFKERKIAENHAKRLSTGQEVEGLKRKIEGLKGAIKGTIQDIQEVKEEQQRFLDDLVREQQNAIQAIDQKSLLIQLFIPPHEIDKISNNLKFNESALKFDEISREKIDRIMMEARNAKIKFPRGNLVAQEGGLGGLDMQREAVEKTVVK</sequence>
<dbReference type="GO" id="GO:0007018">
    <property type="term" value="P:microtubule-based movement"/>
    <property type="evidence" value="ECO:0007669"/>
    <property type="project" value="InterPro"/>
</dbReference>
<dbReference type="PROSITE" id="PS00411">
    <property type="entry name" value="KINESIN_MOTOR_1"/>
    <property type="match status" value="1"/>
</dbReference>
<evidence type="ECO:0000256" key="5">
    <source>
        <dbReference type="ARBA" id="ARBA00023054"/>
    </source>
</evidence>
<feature type="coiled-coil region" evidence="8">
    <location>
        <begin position="525"/>
        <end position="559"/>
    </location>
</feature>
<keyword evidence="5 8" id="KW-0175">Coiled coil</keyword>
<dbReference type="InterPro" id="IPR019821">
    <property type="entry name" value="Kinesin_motor_CS"/>
</dbReference>
<protein>
    <recommendedName>
        <fullName evidence="7">Kinesin-like protein</fullName>
    </recommendedName>
</protein>
<dbReference type="SUPFAM" id="SSF52540">
    <property type="entry name" value="P-loop containing nucleoside triphosphate hydrolases"/>
    <property type="match status" value="1"/>
</dbReference>
<dbReference type="Pfam" id="PF00225">
    <property type="entry name" value="Kinesin"/>
    <property type="match status" value="1"/>
</dbReference>
<dbReference type="InterPro" id="IPR027640">
    <property type="entry name" value="Kinesin-like_fam"/>
</dbReference>
<dbReference type="VEuPathDB" id="GiardiaDB:SS50377_22830"/>
<dbReference type="OrthoDB" id="3176171at2759"/>
<organism evidence="11">
    <name type="scientific">Spironucleus salmonicida</name>
    <dbReference type="NCBI Taxonomy" id="348837"/>
    <lineage>
        <taxon>Eukaryota</taxon>
        <taxon>Metamonada</taxon>
        <taxon>Diplomonadida</taxon>
        <taxon>Hexamitidae</taxon>
        <taxon>Hexamitinae</taxon>
        <taxon>Spironucleus</taxon>
    </lineage>
</organism>